<keyword evidence="3 5" id="KW-1133">Transmembrane helix</keyword>
<feature type="transmembrane region" description="Helical" evidence="5">
    <location>
        <begin position="74"/>
        <end position="107"/>
    </location>
</feature>
<evidence type="ECO:0000256" key="5">
    <source>
        <dbReference type="SAM" id="Phobius"/>
    </source>
</evidence>
<name>A0A9X3FAT0_9BACT</name>
<evidence type="ECO:0000256" key="4">
    <source>
        <dbReference type="ARBA" id="ARBA00023136"/>
    </source>
</evidence>
<evidence type="ECO:0000256" key="1">
    <source>
        <dbReference type="ARBA" id="ARBA00004141"/>
    </source>
</evidence>
<organism evidence="6 7">
    <name type="scientific">Draconibacterium aestuarii</name>
    <dbReference type="NCBI Taxonomy" id="2998507"/>
    <lineage>
        <taxon>Bacteria</taxon>
        <taxon>Pseudomonadati</taxon>
        <taxon>Bacteroidota</taxon>
        <taxon>Bacteroidia</taxon>
        <taxon>Marinilabiliales</taxon>
        <taxon>Prolixibacteraceae</taxon>
        <taxon>Draconibacterium</taxon>
    </lineage>
</organism>
<keyword evidence="7" id="KW-1185">Reference proteome</keyword>
<feature type="transmembrane region" description="Helical" evidence="5">
    <location>
        <begin position="128"/>
        <end position="147"/>
    </location>
</feature>
<dbReference type="AlphaFoldDB" id="A0A9X3FAT0"/>
<evidence type="ECO:0000313" key="7">
    <source>
        <dbReference type="Proteomes" id="UP001145087"/>
    </source>
</evidence>
<evidence type="ECO:0000256" key="2">
    <source>
        <dbReference type="ARBA" id="ARBA00022692"/>
    </source>
</evidence>
<dbReference type="InterPro" id="IPR032808">
    <property type="entry name" value="DoxX"/>
</dbReference>
<sequence length="522" mass="58757">MSLEFKNSGILKFVITVLRMMVGWHFLYEGIAKLAVPGWSCAPYLMQSKWLFSGFFHWIIANPTALEVANFLNIWGLTLIGIGLLLGLFTRLASIAGIFIILLFYIANPPFLASGIASEGHYYFINKNMIEAGILAVFIFIRSDYLWGIGNVINSYINNKKDQKFPSDMNHEVPENNENSRRELIKNLAVVPVFGGALFGMAKKSGWLSYEESNLKEVDTVTSASRLQAKNIDLKELKGKVPMGKIKNVEMSRIIPGGNLVSGFAHARDLVYVSSFLKNYFTDEKVIETLWLYEACGINTTIMRTDEDTVRILNEFWRRGGKIQWLAQTYPKEKDLSNIQLAIDNGAVGAFVQGNIADGIVHDNKLENLVAPIDFIRQNGLITGTAGHSIKVPKACIDNGIEVDFFMKTFHHDNYWSAHSKENREEFIGLINSNPDHNAYHDNIWCVSAEETQNFFETCNVPWIAYKVLAAGAIHPKDGLSFAFDGGADFACVGMFDFQVIENVNIMHEILSQPLVRKRKWV</sequence>
<dbReference type="RefSeq" id="WP_343335347.1">
    <property type="nucleotide sequence ID" value="NZ_JAPOHD010000065.1"/>
</dbReference>
<proteinExistence type="predicted"/>
<comment type="subcellular location">
    <subcellularLocation>
        <location evidence="1">Membrane</location>
        <topology evidence="1">Multi-pass membrane protein</topology>
    </subcellularLocation>
</comment>
<dbReference type="GO" id="GO:0016020">
    <property type="term" value="C:membrane"/>
    <property type="evidence" value="ECO:0007669"/>
    <property type="project" value="UniProtKB-SubCell"/>
</dbReference>
<keyword evidence="4 5" id="KW-0472">Membrane</keyword>
<evidence type="ECO:0000313" key="6">
    <source>
        <dbReference type="EMBL" id="MCY1723022.1"/>
    </source>
</evidence>
<dbReference type="Proteomes" id="UP001145087">
    <property type="component" value="Unassembled WGS sequence"/>
</dbReference>
<gene>
    <name evidence="6" type="ORF">OU798_21925</name>
</gene>
<dbReference type="Pfam" id="PF07681">
    <property type="entry name" value="DoxX"/>
    <property type="match status" value="1"/>
</dbReference>
<accession>A0A9X3FAT0</accession>
<comment type="caution">
    <text evidence="6">The sequence shown here is derived from an EMBL/GenBank/DDBJ whole genome shotgun (WGS) entry which is preliminary data.</text>
</comment>
<reference evidence="6" key="1">
    <citation type="submission" date="2022-11" db="EMBL/GenBank/DDBJ databases">
        <title>Marilongibacter aestuarii gen. nov., sp. nov., isolated from tidal flat sediment.</title>
        <authorList>
            <person name="Jiayan W."/>
        </authorList>
    </citation>
    <scope>NUCLEOTIDE SEQUENCE</scope>
    <source>
        <strain evidence="6">Z1-6</strain>
    </source>
</reference>
<dbReference type="EMBL" id="JAPOHD010000065">
    <property type="protein sequence ID" value="MCY1723022.1"/>
    <property type="molecule type" value="Genomic_DNA"/>
</dbReference>
<keyword evidence="2 5" id="KW-0812">Transmembrane</keyword>
<protein>
    <submittedName>
        <fullName evidence="6">DoxX family membrane protein</fullName>
    </submittedName>
</protein>
<evidence type="ECO:0000256" key="3">
    <source>
        <dbReference type="ARBA" id="ARBA00022989"/>
    </source>
</evidence>